<dbReference type="Pfam" id="PF05016">
    <property type="entry name" value="ParE_toxin"/>
    <property type="match status" value="1"/>
</dbReference>
<dbReference type="InterPro" id="IPR007712">
    <property type="entry name" value="RelE/ParE_toxin"/>
</dbReference>
<organism evidence="2 3">
    <name type="scientific">Chondromyces crocatus</name>
    <dbReference type="NCBI Taxonomy" id="52"/>
    <lineage>
        <taxon>Bacteria</taxon>
        <taxon>Pseudomonadati</taxon>
        <taxon>Myxococcota</taxon>
        <taxon>Polyangia</taxon>
        <taxon>Polyangiales</taxon>
        <taxon>Polyangiaceae</taxon>
        <taxon>Chondromyces</taxon>
    </lineage>
</organism>
<accession>A0A0K1EPI9</accession>
<name>A0A0K1EPI9_CHOCO</name>
<protein>
    <recommendedName>
        <fullName evidence="4">Plasmid stabilization protein</fullName>
    </recommendedName>
</protein>
<evidence type="ECO:0000313" key="3">
    <source>
        <dbReference type="Proteomes" id="UP000067626"/>
    </source>
</evidence>
<dbReference type="AlphaFoldDB" id="A0A0K1EPI9"/>
<dbReference type="InterPro" id="IPR035093">
    <property type="entry name" value="RelE/ParE_toxin_dom_sf"/>
</dbReference>
<proteinExistence type="predicted"/>
<keyword evidence="3" id="KW-1185">Reference proteome</keyword>
<dbReference type="Gene3D" id="3.30.2310.20">
    <property type="entry name" value="RelE-like"/>
    <property type="match status" value="1"/>
</dbReference>
<dbReference type="OrthoDB" id="199685at2"/>
<dbReference type="KEGG" id="ccro:CMC5_069980"/>
<gene>
    <name evidence="2" type="ORF">CMC5_069980</name>
</gene>
<evidence type="ECO:0000256" key="1">
    <source>
        <dbReference type="ARBA" id="ARBA00022649"/>
    </source>
</evidence>
<evidence type="ECO:0008006" key="4">
    <source>
        <dbReference type="Google" id="ProtNLM"/>
    </source>
</evidence>
<dbReference type="EMBL" id="CP012159">
    <property type="protein sequence ID" value="AKT42771.1"/>
    <property type="molecule type" value="Genomic_DNA"/>
</dbReference>
<sequence>MELRVHKDAEEDLIEAGLFYKRQRQSLDEEFLAEVDAVQRIITENPRAYPVVERHKNVHRMKIGKFSYWVYYVVHEKEILVLAYAHERLKPGYWKPRLKS</sequence>
<reference evidence="2 3" key="1">
    <citation type="submission" date="2015-07" db="EMBL/GenBank/DDBJ databases">
        <title>Genome analysis of myxobacterium Chondromyces crocatus Cm c5 reveals a high potential for natural compound synthesis and the genetic basis for the loss of fruiting body formation.</title>
        <authorList>
            <person name="Zaburannyi N."/>
            <person name="Bunk B."/>
            <person name="Maier J."/>
            <person name="Overmann J."/>
            <person name="Mueller R."/>
        </authorList>
    </citation>
    <scope>NUCLEOTIDE SEQUENCE [LARGE SCALE GENOMIC DNA]</scope>
    <source>
        <strain evidence="2 3">Cm c5</strain>
    </source>
</reference>
<dbReference type="RefSeq" id="WP_050434346.1">
    <property type="nucleotide sequence ID" value="NZ_CP012159.1"/>
</dbReference>
<keyword evidence="1" id="KW-1277">Toxin-antitoxin system</keyword>
<dbReference type="STRING" id="52.CMC5_069980"/>
<evidence type="ECO:0000313" key="2">
    <source>
        <dbReference type="EMBL" id="AKT42771.1"/>
    </source>
</evidence>
<dbReference type="Proteomes" id="UP000067626">
    <property type="component" value="Chromosome"/>
</dbReference>